<keyword evidence="3" id="KW-1185">Reference proteome</keyword>
<reference evidence="2 3" key="1">
    <citation type="submission" date="2018-07" db="EMBL/GenBank/DDBJ databases">
        <title>Chitinophaga K2CV101002-2 sp. nov., isolated from a monsoon evergreen broad-leaved forest soil.</title>
        <authorList>
            <person name="Lv Y."/>
        </authorList>
    </citation>
    <scope>NUCLEOTIDE SEQUENCE [LARGE SCALE GENOMIC DNA]</scope>
    <source>
        <strain evidence="2 3">GDMCC 1.1288</strain>
    </source>
</reference>
<dbReference type="Proteomes" id="UP000260644">
    <property type="component" value="Unassembled WGS sequence"/>
</dbReference>
<dbReference type="EMBL" id="QPMM01000002">
    <property type="protein sequence ID" value="RFS24594.1"/>
    <property type="molecule type" value="Genomic_DNA"/>
</dbReference>
<dbReference type="Pfam" id="PF12867">
    <property type="entry name" value="DinB_2"/>
    <property type="match status" value="1"/>
</dbReference>
<comment type="caution">
    <text evidence="2">The sequence shown here is derived from an EMBL/GenBank/DDBJ whole genome shotgun (WGS) entry which is preliminary data.</text>
</comment>
<dbReference type="SUPFAM" id="SSF109854">
    <property type="entry name" value="DinB/YfiT-like putative metalloenzymes"/>
    <property type="match status" value="1"/>
</dbReference>
<evidence type="ECO:0000313" key="2">
    <source>
        <dbReference type="EMBL" id="RFS24594.1"/>
    </source>
</evidence>
<feature type="domain" description="DinB-like" evidence="1">
    <location>
        <begin position="22"/>
        <end position="177"/>
    </location>
</feature>
<name>A0A3E1YDP7_9BACT</name>
<evidence type="ECO:0000259" key="1">
    <source>
        <dbReference type="Pfam" id="PF12867"/>
    </source>
</evidence>
<sequence>MCFEPLNVLPMYLNQLEIRGLLDKGFDDFVDYINTLPDIRFTAALNGQWSAGQQLEHLVKSIRPICNVMAYPKLTLLYFGTSPLPSRSYDELSTNYRALLGNGCKSIKIWKPGITYPGQRVVLLSALLSLRIKLLDRLKRWTESDLDKYRLPHPLMGKLTIRETLYSIIYHTQHHLGKMQDQEPVGQSWENQLQQLIF</sequence>
<accession>A0A3E1YDP7</accession>
<organism evidence="2 3">
    <name type="scientific">Chitinophaga silvatica</name>
    <dbReference type="NCBI Taxonomy" id="2282649"/>
    <lineage>
        <taxon>Bacteria</taxon>
        <taxon>Pseudomonadati</taxon>
        <taxon>Bacteroidota</taxon>
        <taxon>Chitinophagia</taxon>
        <taxon>Chitinophagales</taxon>
        <taxon>Chitinophagaceae</taxon>
        <taxon>Chitinophaga</taxon>
    </lineage>
</organism>
<protein>
    <submittedName>
        <fullName evidence="2">DinB family protein</fullName>
    </submittedName>
</protein>
<dbReference type="AlphaFoldDB" id="A0A3E1YDP7"/>
<proteinExistence type="predicted"/>
<evidence type="ECO:0000313" key="3">
    <source>
        <dbReference type="Proteomes" id="UP000260644"/>
    </source>
</evidence>
<gene>
    <name evidence="2" type="ORF">DVR12_05150</name>
</gene>
<dbReference type="InterPro" id="IPR024775">
    <property type="entry name" value="DinB-like"/>
</dbReference>
<dbReference type="Gene3D" id="1.20.120.450">
    <property type="entry name" value="dinb family like domain"/>
    <property type="match status" value="1"/>
</dbReference>
<dbReference type="InterPro" id="IPR034660">
    <property type="entry name" value="DinB/YfiT-like"/>
</dbReference>